<feature type="non-terminal residue" evidence="1">
    <location>
        <position position="304"/>
    </location>
</feature>
<dbReference type="EMBL" id="LAZR01039486">
    <property type="protein sequence ID" value="KKL16883.1"/>
    <property type="molecule type" value="Genomic_DNA"/>
</dbReference>
<dbReference type="SUPFAM" id="SSF52058">
    <property type="entry name" value="L domain-like"/>
    <property type="match status" value="1"/>
</dbReference>
<accession>A0A0F9DYH2</accession>
<protein>
    <recommendedName>
        <fullName evidence="2">Leucine-rich repeat domain-containing protein</fullName>
    </recommendedName>
</protein>
<dbReference type="Gene3D" id="3.80.10.10">
    <property type="entry name" value="Ribonuclease Inhibitor"/>
    <property type="match status" value="1"/>
</dbReference>
<name>A0A0F9DYH2_9ZZZZ</name>
<reference evidence="1" key="1">
    <citation type="journal article" date="2015" name="Nature">
        <title>Complex archaea that bridge the gap between prokaryotes and eukaryotes.</title>
        <authorList>
            <person name="Spang A."/>
            <person name="Saw J.H."/>
            <person name="Jorgensen S.L."/>
            <person name="Zaremba-Niedzwiedzka K."/>
            <person name="Martijn J."/>
            <person name="Lind A.E."/>
            <person name="van Eijk R."/>
            <person name="Schleper C."/>
            <person name="Guy L."/>
            <person name="Ettema T.J."/>
        </authorList>
    </citation>
    <scope>NUCLEOTIDE SEQUENCE</scope>
</reference>
<proteinExistence type="predicted"/>
<dbReference type="AlphaFoldDB" id="A0A0F9DYH2"/>
<evidence type="ECO:0008006" key="2">
    <source>
        <dbReference type="Google" id="ProtNLM"/>
    </source>
</evidence>
<comment type="caution">
    <text evidence="1">The sequence shown here is derived from an EMBL/GenBank/DDBJ whole genome shotgun (WGS) entry which is preliminary data.</text>
</comment>
<dbReference type="InterPro" id="IPR032675">
    <property type="entry name" value="LRR_dom_sf"/>
</dbReference>
<gene>
    <name evidence="1" type="ORF">LCGC14_2491120</name>
</gene>
<evidence type="ECO:0000313" key="1">
    <source>
        <dbReference type="EMBL" id="KKL16883.1"/>
    </source>
</evidence>
<sequence>MLKKMEFRISKYLTLRLEKNLGPILVDGKTWETNIYIEGNYFRQCKFLLLTAEDETLFDEVESIDEAAEKLDKTQKPVEGYKPIIPPEEEFWGHCSNLQVWYENNYDTCLLHSNLAFPLLKRLTEVGDLLAIKVFKEEISKRLAQGFMPVIHFLEQESYLQYLTHEEKITALLEPQEANAILELEEILNKKFQIEFTDPTYTLIVNKPNIVIYNKHVIGLKASKCNLEEIKDRIKILKKIRYLDLKFEPARGFPDFLLLMLDLKHFLIDGLEIDQVPEEICNLKSLNRVYFHECKVKKLPPCLE</sequence>
<organism evidence="1">
    <name type="scientific">marine sediment metagenome</name>
    <dbReference type="NCBI Taxonomy" id="412755"/>
    <lineage>
        <taxon>unclassified sequences</taxon>
        <taxon>metagenomes</taxon>
        <taxon>ecological metagenomes</taxon>
    </lineage>
</organism>